<comment type="caution">
    <text evidence="3">The sequence shown here is derived from an EMBL/GenBank/DDBJ whole genome shotgun (WGS) entry which is preliminary data.</text>
</comment>
<dbReference type="InterPro" id="IPR032466">
    <property type="entry name" value="Metal_Hydrolase"/>
</dbReference>
<comment type="similarity">
    <text evidence="1">Belongs to the metallo-dependent hydrolases superfamily.</text>
</comment>
<dbReference type="Pfam" id="PF04909">
    <property type="entry name" value="Amidohydro_2"/>
    <property type="match status" value="1"/>
</dbReference>
<reference evidence="3 4" key="1">
    <citation type="submission" date="2017-05" db="EMBL/GenBank/DDBJ databases">
        <authorList>
            <person name="Varghese N."/>
            <person name="Submissions S."/>
        </authorList>
    </citation>
    <scope>NUCLEOTIDE SEQUENCE [LARGE SCALE GENOMIC DNA]</scope>
    <source>
        <strain evidence="3 4">DSM 29734</strain>
    </source>
</reference>
<sequence length="279" mass="31493">MKIDAHQHFWKLARGDYSWLTPDLQPLYRDFGPKDLRPLLETAGVDGTIAVQAADTEAETEYLLALADEHDWIFGVVGWTDLEAADAPEKIERMAQHPKLVGFRPMIQDIKDDAWMLKDNLRPALEAMALHNLTFDALVMPRHLGHLLTFLEKNPNLRIVIDHGAKPAIRDGHFDTWATDMTRIAQSSEVFCKLSGLTTEAGPEWALDDLSPYIERVLQAFTPARILFGSDWPVLNLASSYGAWLAIVQNAVKGHCRDIFESSVQKAYPRLKLVAQRKL</sequence>
<dbReference type="EMBL" id="FXTY01000003">
    <property type="protein sequence ID" value="SMP16205.1"/>
    <property type="molecule type" value="Genomic_DNA"/>
</dbReference>
<evidence type="ECO:0000313" key="4">
    <source>
        <dbReference type="Proteomes" id="UP001157961"/>
    </source>
</evidence>
<proteinExistence type="inferred from homology"/>
<name>A0ABY1NSL9_9RHOB</name>
<protein>
    <submittedName>
        <fullName evidence="3">L-fuconolactonase</fullName>
    </submittedName>
</protein>
<organism evidence="3 4">
    <name type="scientific">Shimia sagamensis</name>
    <dbReference type="NCBI Taxonomy" id="1566352"/>
    <lineage>
        <taxon>Bacteria</taxon>
        <taxon>Pseudomonadati</taxon>
        <taxon>Pseudomonadota</taxon>
        <taxon>Alphaproteobacteria</taxon>
        <taxon>Rhodobacterales</taxon>
        <taxon>Roseobacteraceae</taxon>
    </lineage>
</organism>
<dbReference type="PANTHER" id="PTHR43569:SF2">
    <property type="entry name" value="AMIDOHYDROLASE-RELATED DOMAIN-CONTAINING PROTEIN"/>
    <property type="match status" value="1"/>
</dbReference>
<feature type="domain" description="Amidohydrolase-related" evidence="2">
    <location>
        <begin position="3"/>
        <end position="247"/>
    </location>
</feature>
<dbReference type="Proteomes" id="UP001157961">
    <property type="component" value="Unassembled WGS sequence"/>
</dbReference>
<evidence type="ECO:0000256" key="1">
    <source>
        <dbReference type="ARBA" id="ARBA00038310"/>
    </source>
</evidence>
<evidence type="ECO:0000313" key="3">
    <source>
        <dbReference type="EMBL" id="SMP16205.1"/>
    </source>
</evidence>
<evidence type="ECO:0000259" key="2">
    <source>
        <dbReference type="Pfam" id="PF04909"/>
    </source>
</evidence>
<dbReference type="PANTHER" id="PTHR43569">
    <property type="entry name" value="AMIDOHYDROLASE"/>
    <property type="match status" value="1"/>
</dbReference>
<dbReference type="SUPFAM" id="SSF51556">
    <property type="entry name" value="Metallo-dependent hydrolases"/>
    <property type="match status" value="1"/>
</dbReference>
<gene>
    <name evidence="3" type="ORF">SAMN06265373_10336</name>
</gene>
<dbReference type="InterPro" id="IPR006680">
    <property type="entry name" value="Amidohydro-rel"/>
</dbReference>
<dbReference type="InterPro" id="IPR052350">
    <property type="entry name" value="Metallo-dep_Lactonases"/>
</dbReference>
<dbReference type="RefSeq" id="WP_283425509.1">
    <property type="nucleotide sequence ID" value="NZ_FXTY01000003.1"/>
</dbReference>
<dbReference type="Gene3D" id="3.20.20.140">
    <property type="entry name" value="Metal-dependent hydrolases"/>
    <property type="match status" value="1"/>
</dbReference>
<keyword evidence="4" id="KW-1185">Reference proteome</keyword>
<accession>A0ABY1NSL9</accession>